<evidence type="ECO:0008006" key="5">
    <source>
        <dbReference type="Google" id="ProtNLM"/>
    </source>
</evidence>
<keyword evidence="4" id="KW-1185">Reference proteome</keyword>
<name>A0A1D8JJD0_9BACL</name>
<dbReference type="PROSITE" id="PS51257">
    <property type="entry name" value="PROKAR_LIPOPROTEIN"/>
    <property type="match status" value="1"/>
</dbReference>
<evidence type="ECO:0000256" key="1">
    <source>
        <dbReference type="SAM" id="MobiDB-lite"/>
    </source>
</evidence>
<proteinExistence type="predicted"/>
<dbReference type="EMBL" id="CP017560">
    <property type="protein sequence ID" value="AOV08813.1"/>
    <property type="molecule type" value="Genomic_DNA"/>
</dbReference>
<protein>
    <recommendedName>
        <fullName evidence="5">Lipoprotein</fullName>
    </recommendedName>
</protein>
<feature type="compositionally biased region" description="Polar residues" evidence="1">
    <location>
        <begin position="34"/>
        <end position="50"/>
    </location>
</feature>
<feature type="chain" id="PRO_5039231030" description="Lipoprotein" evidence="2">
    <location>
        <begin position="18"/>
        <end position="107"/>
    </location>
</feature>
<feature type="compositionally biased region" description="Low complexity" evidence="1">
    <location>
        <begin position="96"/>
        <end position="107"/>
    </location>
</feature>
<dbReference type="AlphaFoldDB" id="A0A1D8JJD0"/>
<evidence type="ECO:0000313" key="3">
    <source>
        <dbReference type="EMBL" id="AOV08813.1"/>
    </source>
</evidence>
<organism evidence="3 4">
    <name type="scientific">Sporosarcina ureilytica</name>
    <dbReference type="NCBI Taxonomy" id="298596"/>
    <lineage>
        <taxon>Bacteria</taxon>
        <taxon>Bacillati</taxon>
        <taxon>Bacillota</taxon>
        <taxon>Bacilli</taxon>
        <taxon>Bacillales</taxon>
        <taxon>Caryophanaceae</taxon>
        <taxon>Sporosarcina</taxon>
    </lineage>
</organism>
<dbReference type="RefSeq" id="WP_075528977.1">
    <property type="nucleotide sequence ID" value="NZ_CP017560.1"/>
</dbReference>
<feature type="signal peptide" evidence="2">
    <location>
        <begin position="1"/>
        <end position="17"/>
    </location>
</feature>
<feature type="compositionally biased region" description="Low complexity" evidence="1">
    <location>
        <begin position="65"/>
        <end position="89"/>
    </location>
</feature>
<feature type="compositionally biased region" description="Low complexity" evidence="1">
    <location>
        <begin position="19"/>
        <end position="33"/>
    </location>
</feature>
<evidence type="ECO:0000256" key="2">
    <source>
        <dbReference type="SAM" id="SignalP"/>
    </source>
</evidence>
<gene>
    <name evidence="3" type="ORF">BI350_15505</name>
</gene>
<sequence>MLKKAIPFILMSGLALGACTNNGGNNGALPNNNETPMQDNLNNRDQNWTPDVQDDRRGGSDLDGIDNNNRDNGGVINDDRLNNNNNNDNMFRDENGNNNNNNNNNNQ</sequence>
<reference evidence="3 4" key="1">
    <citation type="submission" date="2016-09" db="EMBL/GenBank/DDBJ databases">
        <title>Complete genome sequence of the Lysinibacillus sphaericus LMG 22257, a specie of Bacillus with ureolytic activity that can effectively biodeposit calcium carbonate.</title>
        <authorList>
            <person name="Yan W."/>
        </authorList>
    </citation>
    <scope>NUCLEOTIDE SEQUENCE [LARGE SCALE GENOMIC DNA]</scope>
    <source>
        <strain evidence="3 4">LMG 22257</strain>
    </source>
</reference>
<accession>A0A1D8JJD0</accession>
<dbReference type="Proteomes" id="UP000185746">
    <property type="component" value="Chromosome"/>
</dbReference>
<dbReference type="KEGG" id="surl:BI350_15505"/>
<evidence type="ECO:0000313" key="4">
    <source>
        <dbReference type="Proteomes" id="UP000185746"/>
    </source>
</evidence>
<keyword evidence="2" id="KW-0732">Signal</keyword>
<feature type="region of interest" description="Disordered" evidence="1">
    <location>
        <begin position="19"/>
        <end position="107"/>
    </location>
</feature>